<accession>A0ABP9FNQ0</accession>
<comment type="caution">
    <text evidence="2">The sequence shown here is derived from an EMBL/GenBank/DDBJ whole genome shotgun (WGS) entry which is preliminary data.</text>
</comment>
<dbReference type="Proteomes" id="UP001501521">
    <property type="component" value="Unassembled WGS sequence"/>
</dbReference>
<keyword evidence="3" id="KW-1185">Reference proteome</keyword>
<dbReference type="RefSeq" id="WP_345584550.1">
    <property type="nucleotide sequence ID" value="NZ_BAABLV010000066.1"/>
</dbReference>
<evidence type="ECO:0000259" key="1">
    <source>
        <dbReference type="Pfam" id="PF07811"/>
    </source>
</evidence>
<evidence type="ECO:0000313" key="3">
    <source>
        <dbReference type="Proteomes" id="UP001501521"/>
    </source>
</evidence>
<name>A0ABP9FNQ0_9ACTN</name>
<sequence length="139" mass="13984">MRSAERGSATLELVIVIPATLLLISLVIMGGRLALAHQAIQAVAYDAARAASVARNAGEATSTANHVAAFSLASNGLSCLSTSTNVNTAGFAAAVGQNATVTADVSCTVRLGDLSLPGVPGSVTLTAEATSPIDTYRER</sequence>
<dbReference type="Pfam" id="PF07811">
    <property type="entry name" value="TadE"/>
    <property type="match status" value="1"/>
</dbReference>
<dbReference type="EMBL" id="BAABLV010000066">
    <property type="protein sequence ID" value="GAA4909709.1"/>
    <property type="molecule type" value="Genomic_DNA"/>
</dbReference>
<dbReference type="InterPro" id="IPR012495">
    <property type="entry name" value="TadE-like_dom"/>
</dbReference>
<evidence type="ECO:0000313" key="2">
    <source>
        <dbReference type="EMBL" id="GAA4909709.1"/>
    </source>
</evidence>
<organism evidence="2 3">
    <name type="scientific">Tessaracoccus lubricantis</name>
    <dbReference type="NCBI Taxonomy" id="545543"/>
    <lineage>
        <taxon>Bacteria</taxon>
        <taxon>Bacillati</taxon>
        <taxon>Actinomycetota</taxon>
        <taxon>Actinomycetes</taxon>
        <taxon>Propionibacteriales</taxon>
        <taxon>Propionibacteriaceae</taxon>
        <taxon>Tessaracoccus</taxon>
    </lineage>
</organism>
<reference evidence="3" key="1">
    <citation type="journal article" date="2019" name="Int. J. Syst. Evol. Microbiol.">
        <title>The Global Catalogue of Microorganisms (GCM) 10K type strain sequencing project: providing services to taxonomists for standard genome sequencing and annotation.</title>
        <authorList>
            <consortium name="The Broad Institute Genomics Platform"/>
            <consortium name="The Broad Institute Genome Sequencing Center for Infectious Disease"/>
            <person name="Wu L."/>
            <person name="Ma J."/>
        </authorList>
    </citation>
    <scope>NUCLEOTIDE SEQUENCE [LARGE SCALE GENOMIC DNA]</scope>
    <source>
        <strain evidence="3">JCM 19125</strain>
    </source>
</reference>
<protein>
    <submittedName>
        <fullName evidence="2">Pilus assembly protein</fullName>
    </submittedName>
</protein>
<proteinExistence type="predicted"/>
<gene>
    <name evidence="2" type="ORF">GCM10025789_31200</name>
</gene>
<feature type="domain" description="TadE-like" evidence="1">
    <location>
        <begin position="7"/>
        <end position="49"/>
    </location>
</feature>